<reference evidence="2" key="1">
    <citation type="journal article" date="2023" name="G3 (Bethesda)">
        <title>Genome assembly and association tests identify interacting loci associated with vigor, precocity, and sex in interspecific pistachio rootstocks.</title>
        <authorList>
            <person name="Palmer W."/>
            <person name="Jacygrad E."/>
            <person name="Sagayaradj S."/>
            <person name="Cavanaugh K."/>
            <person name="Han R."/>
            <person name="Bertier L."/>
            <person name="Beede B."/>
            <person name="Kafkas S."/>
            <person name="Golino D."/>
            <person name="Preece J."/>
            <person name="Michelmore R."/>
        </authorList>
    </citation>
    <scope>NUCLEOTIDE SEQUENCE [LARGE SCALE GENOMIC DNA]</scope>
</reference>
<protein>
    <submittedName>
        <fullName evidence="1">Uncharacterized protein</fullName>
    </submittedName>
</protein>
<comment type="caution">
    <text evidence="1">The sequence shown here is derived from an EMBL/GenBank/DDBJ whole genome shotgun (WGS) entry which is preliminary data.</text>
</comment>
<name>A0ACC0ZW38_9ROSI</name>
<dbReference type="Proteomes" id="UP001164250">
    <property type="component" value="Chromosome 13"/>
</dbReference>
<gene>
    <name evidence="1" type="ORF">Patl1_24207</name>
</gene>
<keyword evidence="2" id="KW-1185">Reference proteome</keyword>
<accession>A0ACC0ZW38</accession>
<proteinExistence type="predicted"/>
<evidence type="ECO:0000313" key="1">
    <source>
        <dbReference type="EMBL" id="KAJ0079188.1"/>
    </source>
</evidence>
<sequence length="175" mass="19563">MPQRFLAHLATGSLLKSGLAKFPMIEHLQKLVLKVAVEKQTLKNIADHDVDGICKPTGLGHNYRTIFILEGLIDLMLEILFSNVLPKLLGSKSNQAKIGIINDISGIANVGRMTLLLGSLRKFLKGFRISIYLVTGEVLIEWIRTYFTIEKCTEKLIGLKAELQLCSLLSFFFMS</sequence>
<evidence type="ECO:0000313" key="2">
    <source>
        <dbReference type="Proteomes" id="UP001164250"/>
    </source>
</evidence>
<dbReference type="EMBL" id="CM047909">
    <property type="protein sequence ID" value="KAJ0079188.1"/>
    <property type="molecule type" value="Genomic_DNA"/>
</dbReference>
<organism evidence="1 2">
    <name type="scientific">Pistacia atlantica</name>
    <dbReference type="NCBI Taxonomy" id="434234"/>
    <lineage>
        <taxon>Eukaryota</taxon>
        <taxon>Viridiplantae</taxon>
        <taxon>Streptophyta</taxon>
        <taxon>Embryophyta</taxon>
        <taxon>Tracheophyta</taxon>
        <taxon>Spermatophyta</taxon>
        <taxon>Magnoliopsida</taxon>
        <taxon>eudicotyledons</taxon>
        <taxon>Gunneridae</taxon>
        <taxon>Pentapetalae</taxon>
        <taxon>rosids</taxon>
        <taxon>malvids</taxon>
        <taxon>Sapindales</taxon>
        <taxon>Anacardiaceae</taxon>
        <taxon>Pistacia</taxon>
    </lineage>
</organism>